<dbReference type="CDD" id="cd00038">
    <property type="entry name" value="CAP_ED"/>
    <property type="match status" value="2"/>
</dbReference>
<reference evidence="3" key="1">
    <citation type="submission" date="2021-01" db="EMBL/GenBank/DDBJ databases">
        <authorList>
            <consortium name="Genoscope - CEA"/>
            <person name="William W."/>
        </authorList>
    </citation>
    <scope>NUCLEOTIDE SEQUENCE</scope>
</reference>
<evidence type="ECO:0000256" key="1">
    <source>
        <dbReference type="SAM" id="MobiDB-lite"/>
    </source>
</evidence>
<name>A0A8S1QYR1_9CILI</name>
<feature type="region of interest" description="Disordered" evidence="1">
    <location>
        <begin position="555"/>
        <end position="576"/>
    </location>
</feature>
<keyword evidence="4" id="KW-1185">Reference proteome</keyword>
<dbReference type="SMART" id="SM00100">
    <property type="entry name" value="cNMP"/>
    <property type="match status" value="2"/>
</dbReference>
<dbReference type="Pfam" id="PF00027">
    <property type="entry name" value="cNMP_binding"/>
    <property type="match status" value="1"/>
</dbReference>
<dbReference type="PANTHER" id="PTHR23011">
    <property type="entry name" value="CYCLIC NUCLEOTIDE-BINDING DOMAIN CONTAINING PROTEIN"/>
    <property type="match status" value="1"/>
</dbReference>
<dbReference type="PROSITE" id="PS50042">
    <property type="entry name" value="CNMP_BINDING_3"/>
    <property type="match status" value="2"/>
</dbReference>
<dbReference type="OrthoDB" id="166212at2759"/>
<dbReference type="Proteomes" id="UP000692954">
    <property type="component" value="Unassembled WGS sequence"/>
</dbReference>
<feature type="compositionally biased region" description="Basic and acidic residues" evidence="1">
    <location>
        <begin position="556"/>
        <end position="570"/>
    </location>
</feature>
<proteinExistence type="predicted"/>
<feature type="domain" description="Cyclic nucleotide-binding" evidence="2">
    <location>
        <begin position="66"/>
        <end position="214"/>
    </location>
</feature>
<gene>
    <name evidence="3" type="ORF">PSON_ATCC_30995.1.T1270025</name>
</gene>
<evidence type="ECO:0000259" key="2">
    <source>
        <dbReference type="PROSITE" id="PS50042"/>
    </source>
</evidence>
<feature type="domain" description="Cyclic nucleotide-binding" evidence="2">
    <location>
        <begin position="255"/>
        <end position="321"/>
    </location>
</feature>
<dbReference type="AlphaFoldDB" id="A0A8S1QYR1"/>
<evidence type="ECO:0000313" key="3">
    <source>
        <dbReference type="EMBL" id="CAD8120569.1"/>
    </source>
</evidence>
<organism evidence="3 4">
    <name type="scientific">Paramecium sonneborni</name>
    <dbReference type="NCBI Taxonomy" id="65129"/>
    <lineage>
        <taxon>Eukaryota</taxon>
        <taxon>Sar</taxon>
        <taxon>Alveolata</taxon>
        <taxon>Ciliophora</taxon>
        <taxon>Intramacronucleata</taxon>
        <taxon>Oligohymenophorea</taxon>
        <taxon>Peniculida</taxon>
        <taxon>Parameciidae</taxon>
        <taxon>Paramecium</taxon>
    </lineage>
</organism>
<accession>A0A8S1QYR1</accession>
<evidence type="ECO:0000313" key="4">
    <source>
        <dbReference type="Proteomes" id="UP000692954"/>
    </source>
</evidence>
<dbReference type="PANTHER" id="PTHR23011:SF28">
    <property type="entry name" value="CYCLIC NUCLEOTIDE-BINDING DOMAIN CONTAINING PROTEIN"/>
    <property type="match status" value="1"/>
</dbReference>
<dbReference type="EMBL" id="CAJJDN010000127">
    <property type="protein sequence ID" value="CAD8120569.1"/>
    <property type="molecule type" value="Genomic_DNA"/>
</dbReference>
<comment type="caution">
    <text evidence="3">The sequence shown here is derived from an EMBL/GenBank/DDBJ whole genome shotgun (WGS) entry which is preliminary data.</text>
</comment>
<dbReference type="InterPro" id="IPR000595">
    <property type="entry name" value="cNMP-bd_dom"/>
</dbReference>
<protein>
    <recommendedName>
        <fullName evidence="2">Cyclic nucleotide-binding domain-containing protein</fullName>
    </recommendedName>
</protein>
<sequence length="598" mass="70543">MASEEEQLEPTIEKFQKAVKLTAILRQKPTSDEEMQRAQKALIKPVSIRNAEDFEAIEKVMIRVKFFTKVKLKYGLLVFKEVCKHLYYKRAQPGHSIIKVNNEGKAFYVILRGSVGINIFLPKVSQKKQESKAPFVQDEIEFEDEPFEYQEVNILQVGDSFGEVALLDPNSKTTATVITKDICEFACLDKEQYVNILGVLNQAEMNEKMSFVRGIHFLHGWFENDLKTLSFHFELIYYERNDVIYRENTVNDGYIYFLKKGEISLLKLFQRQQIYVCNLCVGEIFGEEMYLGINNRQHTAICNVQDTQVYRLAKSDLDKRMWQIENRNLFKESVDVRWEWRNQRFDNLKLFEAKVEQEENLQKYLKPKTEAIIEKPQLSQSHSTKISSYTHVKPFNFMEPLNAAEELFENNAIQSKIFQNKIKVRQYNSSKQTLRNFTYLKQQSQIGLIKINQQRKESLKKNKRVNSQQFKSFLQQKFQSEEQNIQNQLPFNFINQEAQNEQPEQQQQQQFQSQQKMTSLGQSQQNSIYEDMIQFAVSQKQKTLLKLPQANSTKYSSKENSFKKLSQDQIHHRKSPSNLSYEFSDAKGSFQYKRLFKY</sequence>